<reference evidence="1 2" key="1">
    <citation type="journal article" date="2015" name="Genome Biol. Evol.">
        <title>Phylogenomic analyses indicate that early fungi evolved digesting cell walls of algal ancestors of land plants.</title>
        <authorList>
            <person name="Chang Y."/>
            <person name="Wang S."/>
            <person name="Sekimoto S."/>
            <person name="Aerts A.L."/>
            <person name="Choi C."/>
            <person name="Clum A."/>
            <person name="LaButti K.M."/>
            <person name="Lindquist E.A."/>
            <person name="Yee Ngan C."/>
            <person name="Ohm R.A."/>
            <person name="Salamov A.A."/>
            <person name="Grigoriev I.V."/>
            <person name="Spatafora J.W."/>
            <person name="Berbee M.L."/>
        </authorList>
    </citation>
    <scope>NUCLEOTIDE SEQUENCE [LARGE SCALE GENOMIC DNA]</scope>
    <source>
        <strain evidence="1 2">NRRL 28638</strain>
    </source>
</reference>
<dbReference type="EMBL" id="KQ964761">
    <property type="protein sequence ID" value="KXN66155.1"/>
    <property type="molecule type" value="Genomic_DNA"/>
</dbReference>
<sequence>MAKYFEKKDYTVQASYDDIDFTLYVTDNYNEAAVEETIRETGQAELLQVAALQMAIIGIGNSNYGSVLYKGETFNLEESFKKLGVKVGLAQNSKLQPGDLTPRRLQRFFRHGIADWIKKNTDQDSYLYKKYSDHDTKMRHVCFPGAEHLIKDKEEAAYILQTYHNLDRQQNSSIMDRVKRVLIARGVYTYREVELVALHPSFCSDTPRGNVIGGGSKILSQLLILGCGYLDFDCVLRRLQGSPPKILEYSNERIIFRITVDPFHRRPNPEAESLASVLLLPTILRRSSTELGTKRDQTIRQKGFFGVICISIFTRCFKVLWNACLGPISIVAGRINCIQNYQYPHLRQLKYEHIKESHSLAKVALKQDSQTFLPDADFL</sequence>
<organism evidence="1 2">
    <name type="scientific">Conidiobolus coronatus (strain ATCC 28846 / CBS 209.66 / NRRL 28638)</name>
    <name type="common">Delacroixia coronata</name>
    <dbReference type="NCBI Taxonomy" id="796925"/>
    <lineage>
        <taxon>Eukaryota</taxon>
        <taxon>Fungi</taxon>
        <taxon>Fungi incertae sedis</taxon>
        <taxon>Zoopagomycota</taxon>
        <taxon>Entomophthoromycotina</taxon>
        <taxon>Entomophthoromycetes</taxon>
        <taxon>Entomophthorales</taxon>
        <taxon>Ancylistaceae</taxon>
        <taxon>Conidiobolus</taxon>
    </lineage>
</organism>
<name>A0A137NTM2_CONC2</name>
<evidence type="ECO:0000313" key="2">
    <source>
        <dbReference type="Proteomes" id="UP000070444"/>
    </source>
</evidence>
<protein>
    <submittedName>
        <fullName evidence="1">Uncharacterized protein</fullName>
    </submittedName>
</protein>
<dbReference type="OrthoDB" id="2363053at2759"/>
<evidence type="ECO:0000313" key="1">
    <source>
        <dbReference type="EMBL" id="KXN66155.1"/>
    </source>
</evidence>
<dbReference type="Proteomes" id="UP000070444">
    <property type="component" value="Unassembled WGS sequence"/>
</dbReference>
<proteinExistence type="predicted"/>
<dbReference type="AlphaFoldDB" id="A0A137NTM2"/>
<gene>
    <name evidence="1" type="ORF">CONCODRAFT_12075</name>
</gene>
<accession>A0A137NTM2</accession>
<keyword evidence="2" id="KW-1185">Reference proteome</keyword>